<dbReference type="GO" id="GO:0004018">
    <property type="term" value="F:N6-(1,2-dicarboxyethyl)AMP AMP-lyase (fumarate-forming) activity"/>
    <property type="evidence" value="ECO:0007669"/>
    <property type="project" value="InterPro"/>
</dbReference>
<dbReference type="Pfam" id="PF00206">
    <property type="entry name" value="Lyase_1"/>
    <property type="match status" value="1"/>
</dbReference>
<dbReference type="InterPro" id="IPR022761">
    <property type="entry name" value="Fumarate_lyase_N"/>
</dbReference>
<dbReference type="InterPro" id="IPR000362">
    <property type="entry name" value="Fumarate_lyase_fam"/>
</dbReference>
<comment type="similarity">
    <text evidence="4 12">Belongs to the lyase 1 family. Adenylosuccinate lyase subfamily.</text>
</comment>
<keyword evidence="15" id="KW-1185">Reference proteome</keyword>
<dbReference type="InterPro" id="IPR020557">
    <property type="entry name" value="Fumarate_lyase_CS"/>
</dbReference>
<dbReference type="PANTHER" id="PTHR43172">
    <property type="entry name" value="ADENYLOSUCCINATE LYASE"/>
    <property type="match status" value="1"/>
</dbReference>
<dbReference type="EC" id="4.3.2.2" evidence="6 12"/>
<organism evidence="14 15">
    <name type="scientific">Hyaloscypha variabilis (strain UAMH 11265 / GT02V1 / F)</name>
    <name type="common">Meliniomyces variabilis</name>
    <dbReference type="NCBI Taxonomy" id="1149755"/>
    <lineage>
        <taxon>Eukaryota</taxon>
        <taxon>Fungi</taxon>
        <taxon>Dikarya</taxon>
        <taxon>Ascomycota</taxon>
        <taxon>Pezizomycotina</taxon>
        <taxon>Leotiomycetes</taxon>
        <taxon>Helotiales</taxon>
        <taxon>Hyaloscyphaceae</taxon>
        <taxon>Hyaloscypha</taxon>
        <taxon>Hyaloscypha variabilis</taxon>
    </lineage>
</organism>
<dbReference type="InterPro" id="IPR004769">
    <property type="entry name" value="Pur_lyase"/>
</dbReference>
<evidence type="ECO:0000256" key="7">
    <source>
        <dbReference type="ARBA" id="ARBA00017058"/>
    </source>
</evidence>
<dbReference type="GO" id="GO:0006189">
    <property type="term" value="P:'de novo' IMP biosynthetic process"/>
    <property type="evidence" value="ECO:0007669"/>
    <property type="project" value="UniProtKB-UniPathway"/>
</dbReference>
<evidence type="ECO:0000256" key="10">
    <source>
        <dbReference type="ARBA" id="ARBA00030717"/>
    </source>
</evidence>
<dbReference type="Proteomes" id="UP000235786">
    <property type="component" value="Unassembled WGS sequence"/>
</dbReference>
<dbReference type="GO" id="GO:0070626">
    <property type="term" value="F:(S)-2-(5-amino-1-(5-phospho-D-ribosyl)imidazole-4-carboxamido) succinate lyase (fumarate-forming) activity"/>
    <property type="evidence" value="ECO:0007669"/>
    <property type="project" value="TreeGrafter"/>
</dbReference>
<dbReference type="AlphaFoldDB" id="A0A2J6RB19"/>
<dbReference type="Gene3D" id="1.10.40.30">
    <property type="entry name" value="Fumarase/aspartase (C-terminal domain)"/>
    <property type="match status" value="1"/>
</dbReference>
<dbReference type="STRING" id="1149755.A0A2J6RB19"/>
<dbReference type="InterPro" id="IPR019468">
    <property type="entry name" value="AdenyloSucc_lyase_C"/>
</dbReference>
<comment type="pathway">
    <text evidence="2 12">Purine metabolism; IMP biosynthesis via de novo pathway; 5-amino-1-(5-phospho-D-ribosyl)imidazole-4-carboxamide from 5-amino-1-(5-phospho-D-ribosyl)imidazole-4-carboxylate: step 2/2.</text>
</comment>
<dbReference type="UniPathway" id="UPA00074">
    <property type="reaction ID" value="UER00132"/>
</dbReference>
<dbReference type="FunFam" id="1.10.40.30:FF:000005">
    <property type="entry name" value="Adenylosuccinate lyase"/>
    <property type="match status" value="1"/>
</dbReference>
<keyword evidence="9 12" id="KW-0456">Lyase</keyword>
<dbReference type="GO" id="GO:0044208">
    <property type="term" value="P:'de novo' AMP biosynthetic process"/>
    <property type="evidence" value="ECO:0007669"/>
    <property type="project" value="UniProtKB-UniPathway"/>
</dbReference>
<dbReference type="UniPathway" id="UPA00075">
    <property type="reaction ID" value="UER00336"/>
</dbReference>
<name>A0A2J6RB19_HYAVF</name>
<evidence type="ECO:0000313" key="14">
    <source>
        <dbReference type="EMBL" id="PMD35716.1"/>
    </source>
</evidence>
<dbReference type="Gene3D" id="1.10.275.60">
    <property type="match status" value="1"/>
</dbReference>
<dbReference type="CDD" id="cd03302">
    <property type="entry name" value="Adenylsuccinate_lyase_2"/>
    <property type="match status" value="1"/>
</dbReference>
<evidence type="ECO:0000256" key="5">
    <source>
        <dbReference type="ARBA" id="ARBA00011668"/>
    </source>
</evidence>
<dbReference type="EMBL" id="KZ613952">
    <property type="protein sequence ID" value="PMD35716.1"/>
    <property type="molecule type" value="Genomic_DNA"/>
</dbReference>
<evidence type="ECO:0000256" key="4">
    <source>
        <dbReference type="ARBA" id="ARBA00008273"/>
    </source>
</evidence>
<evidence type="ECO:0000256" key="6">
    <source>
        <dbReference type="ARBA" id="ARBA00012339"/>
    </source>
</evidence>
<gene>
    <name evidence="14" type="ORF">L207DRAFT_516668</name>
</gene>
<dbReference type="SUPFAM" id="SSF48557">
    <property type="entry name" value="L-aspartase-like"/>
    <property type="match status" value="1"/>
</dbReference>
<comment type="subunit">
    <text evidence="5">Homotetramer. Residues from neighboring subunits contribute catalytic and substrate-binding residues to each active site.</text>
</comment>
<dbReference type="PANTHER" id="PTHR43172:SF1">
    <property type="entry name" value="ADENYLOSUCCINATE LYASE"/>
    <property type="match status" value="1"/>
</dbReference>
<evidence type="ECO:0000256" key="12">
    <source>
        <dbReference type="RuleBase" id="RU361172"/>
    </source>
</evidence>
<evidence type="ECO:0000256" key="1">
    <source>
        <dbReference type="ARBA" id="ARBA00000598"/>
    </source>
</evidence>
<comment type="pathway">
    <text evidence="3 12">Purine metabolism; AMP biosynthesis via de novo pathway; AMP from IMP: step 2/2.</text>
</comment>
<evidence type="ECO:0000259" key="13">
    <source>
        <dbReference type="SMART" id="SM00998"/>
    </source>
</evidence>
<dbReference type="SMART" id="SM00998">
    <property type="entry name" value="ADSL_C"/>
    <property type="match status" value="1"/>
</dbReference>
<dbReference type="NCBIfam" id="TIGR00928">
    <property type="entry name" value="purB"/>
    <property type="match status" value="1"/>
</dbReference>
<dbReference type="Gene3D" id="1.20.200.10">
    <property type="entry name" value="Fumarase/aspartase (Central domain)"/>
    <property type="match status" value="1"/>
</dbReference>
<dbReference type="InterPro" id="IPR008948">
    <property type="entry name" value="L-Aspartase-like"/>
</dbReference>
<sequence>MSAHDNYQTPLASRYASSEMRELFSARKRGSTWRQLWLWLAEAEKELGIAISDEAIEQMKAHVVITDDDLEIARKEEAKRRHDVMGHVHAFGQVAPAAAGIIHLGATSCYVTDNADLIFLRDGLDLLLPKLATVIHRLSRFALQYKDMPTLGYTHYQPAQLITVGRRAAQWVQDLTMDLEDIEAVRAALRFRGAQGTTGTQASFMEIFHNDGAKIDELNEILCKKAGFERCYSISTQTYTRKVDLRVANALAAFGATVQKIGSDIRHLASQKEMEEPFEKDQIGSSAMAYKRNPMRCERICGLGRHLSNLNKDCSDTFAAQWFERTLDDSAIRRIDLPHLFLTADAILITLDNVASGLVVYPARVHSRLMEELPFMATENMIMKMVSKGASRQEAHEEIRVLSHQASDVVKKEGGRNDLIERVKKTKYFEPIWAEIDGMLDPKNFIGRSSESVERYCGEGGEVQNALVKYKKYIDVAKAAELTV</sequence>
<comment type="catalytic activity">
    <reaction evidence="11 12">
        <text>N(6)-(1,2-dicarboxyethyl)-AMP = fumarate + AMP</text>
        <dbReference type="Rhea" id="RHEA:16853"/>
        <dbReference type="ChEBI" id="CHEBI:29806"/>
        <dbReference type="ChEBI" id="CHEBI:57567"/>
        <dbReference type="ChEBI" id="CHEBI:456215"/>
        <dbReference type="EC" id="4.3.2.2"/>
    </reaction>
</comment>
<comment type="catalytic activity">
    <reaction evidence="1 12">
        <text>(2S)-2-[5-amino-1-(5-phospho-beta-D-ribosyl)imidazole-4-carboxamido]succinate = 5-amino-1-(5-phospho-beta-D-ribosyl)imidazole-4-carboxamide + fumarate</text>
        <dbReference type="Rhea" id="RHEA:23920"/>
        <dbReference type="ChEBI" id="CHEBI:29806"/>
        <dbReference type="ChEBI" id="CHEBI:58443"/>
        <dbReference type="ChEBI" id="CHEBI:58475"/>
        <dbReference type="EC" id="4.3.2.2"/>
    </reaction>
</comment>
<keyword evidence="8 12" id="KW-0658">Purine biosynthesis</keyword>
<evidence type="ECO:0000256" key="3">
    <source>
        <dbReference type="ARBA" id="ARBA00004734"/>
    </source>
</evidence>
<dbReference type="OrthoDB" id="406045at2759"/>
<dbReference type="FunFam" id="1.10.275.60:FF:000001">
    <property type="entry name" value="Adenylosuccinate lyase"/>
    <property type="match status" value="1"/>
</dbReference>
<evidence type="ECO:0000256" key="8">
    <source>
        <dbReference type="ARBA" id="ARBA00022755"/>
    </source>
</evidence>
<feature type="domain" description="Adenylosuccinate lyase C-terminal" evidence="13">
    <location>
        <begin position="373"/>
        <end position="457"/>
    </location>
</feature>
<evidence type="ECO:0000256" key="9">
    <source>
        <dbReference type="ARBA" id="ARBA00023239"/>
    </source>
</evidence>
<dbReference type="GO" id="GO:0005829">
    <property type="term" value="C:cytosol"/>
    <property type="evidence" value="ECO:0007669"/>
    <property type="project" value="TreeGrafter"/>
</dbReference>
<proteinExistence type="inferred from homology"/>
<protein>
    <recommendedName>
        <fullName evidence="7 12">Adenylosuccinate lyase</fullName>
        <shortName evidence="12">ASL</shortName>
        <ecNumber evidence="6 12">4.3.2.2</ecNumber>
    </recommendedName>
    <alternativeName>
        <fullName evidence="10 12">Adenylosuccinase</fullName>
    </alternativeName>
</protein>
<evidence type="ECO:0000313" key="15">
    <source>
        <dbReference type="Proteomes" id="UP000235786"/>
    </source>
</evidence>
<evidence type="ECO:0000256" key="2">
    <source>
        <dbReference type="ARBA" id="ARBA00004706"/>
    </source>
</evidence>
<reference evidence="14 15" key="1">
    <citation type="submission" date="2016-04" db="EMBL/GenBank/DDBJ databases">
        <title>A degradative enzymes factory behind the ericoid mycorrhizal symbiosis.</title>
        <authorList>
            <consortium name="DOE Joint Genome Institute"/>
            <person name="Martino E."/>
            <person name="Morin E."/>
            <person name="Grelet G."/>
            <person name="Kuo A."/>
            <person name="Kohler A."/>
            <person name="Daghino S."/>
            <person name="Barry K."/>
            <person name="Choi C."/>
            <person name="Cichocki N."/>
            <person name="Clum A."/>
            <person name="Copeland A."/>
            <person name="Hainaut M."/>
            <person name="Haridas S."/>
            <person name="Labutti K."/>
            <person name="Lindquist E."/>
            <person name="Lipzen A."/>
            <person name="Khouja H.-R."/>
            <person name="Murat C."/>
            <person name="Ohm R."/>
            <person name="Olson A."/>
            <person name="Spatafora J."/>
            <person name="Veneault-Fourrey C."/>
            <person name="Henrissat B."/>
            <person name="Grigoriev I."/>
            <person name="Martin F."/>
            <person name="Perotto S."/>
        </authorList>
    </citation>
    <scope>NUCLEOTIDE SEQUENCE [LARGE SCALE GENOMIC DNA]</scope>
    <source>
        <strain evidence="14 15">F</strain>
    </source>
</reference>
<dbReference type="Pfam" id="PF10397">
    <property type="entry name" value="ADSL_C"/>
    <property type="match status" value="1"/>
</dbReference>
<evidence type="ECO:0000256" key="11">
    <source>
        <dbReference type="ARBA" id="ARBA00047513"/>
    </source>
</evidence>
<accession>A0A2J6RB19</accession>
<dbReference type="PROSITE" id="PS00163">
    <property type="entry name" value="FUMARATE_LYASES"/>
    <property type="match status" value="1"/>
</dbReference>
<dbReference type="PRINTS" id="PR00149">
    <property type="entry name" value="FUMRATELYASE"/>
</dbReference>